<evidence type="ECO:0000256" key="1">
    <source>
        <dbReference type="SAM" id="MobiDB-lite"/>
    </source>
</evidence>
<reference evidence="2 3" key="1">
    <citation type="journal article" date="2016" name="PLoS Pathog.">
        <title>Biosynthesis of antibiotic leucinostatins in bio-control fungus Purpureocillium lilacinum and their inhibition on phytophthora revealed by genome mining.</title>
        <authorList>
            <person name="Wang G."/>
            <person name="Liu Z."/>
            <person name="Lin R."/>
            <person name="Li E."/>
            <person name="Mao Z."/>
            <person name="Ling J."/>
            <person name="Yang Y."/>
            <person name="Yin W.B."/>
            <person name="Xie B."/>
        </authorList>
    </citation>
    <scope>NUCLEOTIDE SEQUENCE [LARGE SCALE GENOMIC DNA]</scope>
    <source>
        <strain evidence="2">170</strain>
    </source>
</reference>
<dbReference type="Proteomes" id="UP000078397">
    <property type="component" value="Unassembled WGS sequence"/>
</dbReference>
<evidence type="ECO:0000313" key="3">
    <source>
        <dbReference type="Proteomes" id="UP000078397"/>
    </source>
</evidence>
<proteinExistence type="predicted"/>
<organism evidence="2 3">
    <name type="scientific">Pochonia chlamydosporia 170</name>
    <dbReference type="NCBI Taxonomy" id="1380566"/>
    <lineage>
        <taxon>Eukaryota</taxon>
        <taxon>Fungi</taxon>
        <taxon>Dikarya</taxon>
        <taxon>Ascomycota</taxon>
        <taxon>Pezizomycotina</taxon>
        <taxon>Sordariomycetes</taxon>
        <taxon>Hypocreomycetidae</taxon>
        <taxon>Hypocreales</taxon>
        <taxon>Clavicipitaceae</taxon>
        <taxon>Pochonia</taxon>
    </lineage>
</organism>
<dbReference type="OrthoDB" id="4950440at2759"/>
<name>A0A179F1V4_METCM</name>
<feature type="region of interest" description="Disordered" evidence="1">
    <location>
        <begin position="758"/>
        <end position="786"/>
    </location>
</feature>
<keyword evidence="3" id="KW-1185">Reference proteome</keyword>
<dbReference type="KEGG" id="pchm:VFPPC_12280"/>
<dbReference type="RefSeq" id="XP_018137149.2">
    <property type="nucleotide sequence ID" value="XM_018290208.2"/>
</dbReference>
<sequence length="786" mass="89438">MRHRQNPRFEDLDFCSEELLQYRENLIQKMHDPTAFILDIFGSDDDIWVERCLKIIRPKDLVNYGHTGSAGLAAATSDDGYYPAFYLDYFSIVGRPGRPITRHSERFFDNVKISFHKWQAQYSSKHDPELPFDLSNRTFRLASGASRELWFIVMHPSRGAATAGRKKKKTLQGGSALAKHHAEALASHIKQVFLASPLLGEGVEPSWVLNGKRSQTITFNKWTIFQELFMERWEQFAARHSYDLFWTENQPAFHAYDYGANIEIEVTKQIQALEPETHIRPRDIPVEDESDDHTLESGEPAGGEGLSTQQEQFSSITGSYTSTNQWVTPRRRLAQERRPPKYVLDNVDTVSYALAINLDSIAGDGATQGAGQPACLLADRNQLGREYASSKDYSFFPLGFHPAYGNFSSPEPPALPSRNQLAITRDNMSYENEGADVVSFGFFQAYSNIKRQVRHRSGDVLASQGLATAALTIPACDVARSGRVRAKQKKLLDRIGGRLTPDDPESSTPFARERLRVEAAITEQEFAFRFEQVVSIRVQRLVRAERSFRTVIRPIFQLMRFFLQEKQYYSPVLRRFPSEVFPGILVAFSTVFELAIEEMEQRFRDQGSKGLGLALSEGVAAIDRLGNFCFTGDPRVLPCRVFRPLETMESLRRGGWPYINPDVLDMRYGDGKIHIDQWPKLKQNRPVLMHVASLAYHYGRDVASNRHSQLWFAELGGRSIQGIATAGRFLEEVLRELWMPETKTFMVHQLHRRLAQESQDGISQSAAEAGATLREWEDSDDSFRQK</sequence>
<accession>A0A179F1V4</accession>
<dbReference type="AlphaFoldDB" id="A0A179F1V4"/>
<dbReference type="EMBL" id="LSBJ02000012">
    <property type="protein sequence ID" value="OAQ59069.2"/>
    <property type="molecule type" value="Genomic_DNA"/>
</dbReference>
<comment type="caution">
    <text evidence="2">The sequence shown here is derived from an EMBL/GenBank/DDBJ whole genome shotgun (WGS) entry which is preliminary data.</text>
</comment>
<protein>
    <submittedName>
        <fullName evidence="2">Uncharacterized protein</fullName>
    </submittedName>
</protein>
<evidence type="ECO:0000313" key="2">
    <source>
        <dbReference type="EMBL" id="OAQ59069.2"/>
    </source>
</evidence>
<dbReference type="GeneID" id="28854202"/>
<feature type="region of interest" description="Disordered" evidence="1">
    <location>
        <begin position="274"/>
        <end position="314"/>
    </location>
</feature>
<gene>
    <name evidence="2" type="ORF">VFPPC_12280</name>
</gene>
<feature type="compositionally biased region" description="Basic and acidic residues" evidence="1">
    <location>
        <begin position="275"/>
        <end position="285"/>
    </location>
</feature>